<protein>
    <submittedName>
        <fullName evidence="5">AraC family transcriptional regulator</fullName>
    </submittedName>
</protein>
<keyword evidence="1" id="KW-0805">Transcription regulation</keyword>
<proteinExistence type="predicted"/>
<dbReference type="SUPFAM" id="SSF46689">
    <property type="entry name" value="Homeodomain-like"/>
    <property type="match status" value="1"/>
</dbReference>
<evidence type="ECO:0000256" key="2">
    <source>
        <dbReference type="ARBA" id="ARBA00023125"/>
    </source>
</evidence>
<gene>
    <name evidence="5" type="ORF">IAC59_07600</name>
</gene>
<dbReference type="EMBL" id="DVNK01000046">
    <property type="protein sequence ID" value="HIU47108.1"/>
    <property type="molecule type" value="Genomic_DNA"/>
</dbReference>
<dbReference type="InterPro" id="IPR003313">
    <property type="entry name" value="AraC-bd"/>
</dbReference>
<evidence type="ECO:0000313" key="6">
    <source>
        <dbReference type="Proteomes" id="UP000824123"/>
    </source>
</evidence>
<keyword evidence="2" id="KW-0238">DNA-binding</keyword>
<dbReference type="SMART" id="SM00342">
    <property type="entry name" value="HTH_ARAC"/>
    <property type="match status" value="1"/>
</dbReference>
<dbReference type="Pfam" id="PF12833">
    <property type="entry name" value="HTH_18"/>
    <property type="match status" value="1"/>
</dbReference>
<dbReference type="Gene3D" id="2.60.120.280">
    <property type="entry name" value="Regulatory protein AraC"/>
    <property type="match status" value="1"/>
</dbReference>
<feature type="domain" description="HTH araC/xylS-type" evidence="4">
    <location>
        <begin position="151"/>
        <end position="249"/>
    </location>
</feature>
<evidence type="ECO:0000256" key="1">
    <source>
        <dbReference type="ARBA" id="ARBA00023015"/>
    </source>
</evidence>
<evidence type="ECO:0000259" key="4">
    <source>
        <dbReference type="PROSITE" id="PS01124"/>
    </source>
</evidence>
<dbReference type="AlphaFoldDB" id="A0A9D1S5E9"/>
<dbReference type="InterPro" id="IPR037923">
    <property type="entry name" value="HTH-like"/>
</dbReference>
<dbReference type="GO" id="GO:0043565">
    <property type="term" value="F:sequence-specific DNA binding"/>
    <property type="evidence" value="ECO:0007669"/>
    <property type="project" value="InterPro"/>
</dbReference>
<comment type="caution">
    <text evidence="5">The sequence shown here is derived from an EMBL/GenBank/DDBJ whole genome shotgun (WGS) entry which is preliminary data.</text>
</comment>
<dbReference type="Pfam" id="PF02311">
    <property type="entry name" value="AraC_binding"/>
    <property type="match status" value="1"/>
</dbReference>
<dbReference type="PANTHER" id="PTHR43280:SF2">
    <property type="entry name" value="HTH-TYPE TRANSCRIPTIONAL REGULATOR EXSA"/>
    <property type="match status" value="1"/>
</dbReference>
<dbReference type="Proteomes" id="UP000824123">
    <property type="component" value="Unassembled WGS sequence"/>
</dbReference>
<dbReference type="InterPro" id="IPR018060">
    <property type="entry name" value="HTH_AraC"/>
</dbReference>
<evidence type="ECO:0000256" key="3">
    <source>
        <dbReference type="ARBA" id="ARBA00023163"/>
    </source>
</evidence>
<reference evidence="5" key="2">
    <citation type="journal article" date="2021" name="PeerJ">
        <title>Extensive microbial diversity within the chicken gut microbiome revealed by metagenomics and culture.</title>
        <authorList>
            <person name="Gilroy R."/>
            <person name="Ravi A."/>
            <person name="Getino M."/>
            <person name="Pursley I."/>
            <person name="Horton D.L."/>
            <person name="Alikhan N.F."/>
            <person name="Baker D."/>
            <person name="Gharbi K."/>
            <person name="Hall N."/>
            <person name="Watson M."/>
            <person name="Adriaenssens E.M."/>
            <person name="Foster-Nyarko E."/>
            <person name="Jarju S."/>
            <person name="Secka A."/>
            <person name="Antonio M."/>
            <person name="Oren A."/>
            <person name="Chaudhuri R.R."/>
            <person name="La Ragione R."/>
            <person name="Hildebrand F."/>
            <person name="Pallen M.J."/>
        </authorList>
    </citation>
    <scope>NUCLEOTIDE SEQUENCE</scope>
    <source>
        <strain evidence="5">ChiSxjej2B14-8506</strain>
    </source>
</reference>
<dbReference type="InterPro" id="IPR009057">
    <property type="entry name" value="Homeodomain-like_sf"/>
</dbReference>
<dbReference type="Gene3D" id="1.10.10.60">
    <property type="entry name" value="Homeodomain-like"/>
    <property type="match status" value="2"/>
</dbReference>
<dbReference type="InterPro" id="IPR020449">
    <property type="entry name" value="Tscrpt_reg_AraC-type_HTH"/>
</dbReference>
<keyword evidence="3" id="KW-0804">Transcription</keyword>
<dbReference type="PRINTS" id="PR00032">
    <property type="entry name" value="HTHARAC"/>
</dbReference>
<dbReference type="SUPFAM" id="SSF51215">
    <property type="entry name" value="Regulatory protein AraC"/>
    <property type="match status" value="1"/>
</dbReference>
<evidence type="ECO:0000313" key="5">
    <source>
        <dbReference type="EMBL" id="HIU47108.1"/>
    </source>
</evidence>
<name>A0A9D1S5E9_9FIRM</name>
<dbReference type="PANTHER" id="PTHR43280">
    <property type="entry name" value="ARAC-FAMILY TRANSCRIPTIONAL REGULATOR"/>
    <property type="match status" value="1"/>
</dbReference>
<dbReference type="PROSITE" id="PS01124">
    <property type="entry name" value="HTH_ARAC_FAMILY_2"/>
    <property type="match status" value="1"/>
</dbReference>
<organism evidence="5 6">
    <name type="scientific">Candidatus Fimadaptatus faecigallinarum</name>
    <dbReference type="NCBI Taxonomy" id="2840814"/>
    <lineage>
        <taxon>Bacteria</taxon>
        <taxon>Bacillati</taxon>
        <taxon>Bacillota</taxon>
        <taxon>Clostridia</taxon>
        <taxon>Eubacteriales</taxon>
        <taxon>Candidatus Fimadaptatus</taxon>
    </lineage>
</organism>
<reference evidence="5" key="1">
    <citation type="submission" date="2020-10" db="EMBL/GenBank/DDBJ databases">
        <authorList>
            <person name="Gilroy R."/>
        </authorList>
    </citation>
    <scope>NUCLEOTIDE SEQUENCE</scope>
    <source>
        <strain evidence="5">ChiSxjej2B14-8506</strain>
    </source>
</reference>
<dbReference type="GO" id="GO:0003700">
    <property type="term" value="F:DNA-binding transcription factor activity"/>
    <property type="evidence" value="ECO:0007669"/>
    <property type="project" value="InterPro"/>
</dbReference>
<sequence length="252" mass="28641">MQRARLDAIWYVDADKSYIVNRRHAEEAGYTLVRTLTGMGALELFDGNQFTLRPNSLAIYRTADISHYEASADGWQFYWFEYDAEQAPEILGEVCELRLSTQERIELERCLASLDSASAREGALANALFEYLLADWLLRAEGARQGGMSPRELTALLEKGRRERLPIAELAREAGMCERSFRDAVHAATGMSPKSYMLRGEMTAAMELLRTSGMSISEIASCFNYSSQFYFSRVFKKYYGVSPQRVRDTLEL</sequence>
<accession>A0A9D1S5E9</accession>